<evidence type="ECO:0000313" key="2">
    <source>
        <dbReference type="Proteomes" id="UP001589605"/>
    </source>
</evidence>
<proteinExistence type="predicted"/>
<evidence type="ECO:0000313" key="1">
    <source>
        <dbReference type="EMBL" id="MFB9054137.1"/>
    </source>
</evidence>
<name>A0ABV5F3W3_9FLAO</name>
<accession>A0ABV5F3W3</accession>
<protein>
    <submittedName>
        <fullName evidence="1">Uncharacterized protein</fullName>
    </submittedName>
</protein>
<gene>
    <name evidence="1" type="ORF">ACFFVB_13695</name>
</gene>
<comment type="caution">
    <text evidence="1">The sequence shown here is derived from an EMBL/GenBank/DDBJ whole genome shotgun (WGS) entry which is preliminary data.</text>
</comment>
<dbReference type="EMBL" id="JBHMEZ010000012">
    <property type="protein sequence ID" value="MFB9054137.1"/>
    <property type="molecule type" value="Genomic_DNA"/>
</dbReference>
<dbReference type="Proteomes" id="UP001589605">
    <property type="component" value="Unassembled WGS sequence"/>
</dbReference>
<organism evidence="1 2">
    <name type="scientific">Formosa undariae</name>
    <dbReference type="NCBI Taxonomy" id="1325436"/>
    <lineage>
        <taxon>Bacteria</taxon>
        <taxon>Pseudomonadati</taxon>
        <taxon>Bacteroidota</taxon>
        <taxon>Flavobacteriia</taxon>
        <taxon>Flavobacteriales</taxon>
        <taxon>Flavobacteriaceae</taxon>
        <taxon>Formosa</taxon>
    </lineage>
</organism>
<sequence>MKLTIIHILLLLCIVFEIPGYAQSEQDMTHNSISIPLKIGENPSIHFQTLKIEPVNLFKPLEAKNKHVSPIQLELKITENNTEHTTFLWHNTDAPDSPKTNYPKAFNDYVFSLTINKEDVALVVEKLNYGTPFFIDLGQTAVIKNITVLFETCIGEWSEDLNGNQVAAFNTYSVSLCDENNQETISFTSLDTSVKNELVIAWKNYKFLVLEDSENALKLMILEK</sequence>
<dbReference type="RefSeq" id="WP_382383581.1">
    <property type="nucleotide sequence ID" value="NZ_JBHMEZ010000012.1"/>
</dbReference>
<reference evidence="1 2" key="1">
    <citation type="submission" date="2024-09" db="EMBL/GenBank/DDBJ databases">
        <authorList>
            <person name="Sun Q."/>
            <person name="Mori K."/>
        </authorList>
    </citation>
    <scope>NUCLEOTIDE SEQUENCE [LARGE SCALE GENOMIC DNA]</scope>
    <source>
        <strain evidence="1 2">CECT 8286</strain>
    </source>
</reference>
<keyword evidence="2" id="KW-1185">Reference proteome</keyword>